<gene>
    <name evidence="1" type="ORF">TorRG33x02_248260</name>
</gene>
<accession>A0A2P5DL70</accession>
<dbReference type="AlphaFoldDB" id="A0A2P5DL70"/>
<keyword evidence="2" id="KW-1185">Reference proteome</keyword>
<proteinExistence type="predicted"/>
<evidence type="ECO:0000313" key="2">
    <source>
        <dbReference type="Proteomes" id="UP000237000"/>
    </source>
</evidence>
<dbReference type="EMBL" id="JXTC01000263">
    <property type="protein sequence ID" value="PON74049.1"/>
    <property type="molecule type" value="Genomic_DNA"/>
</dbReference>
<reference evidence="2" key="1">
    <citation type="submission" date="2016-06" db="EMBL/GenBank/DDBJ databases">
        <title>Parallel loss of symbiosis genes in relatives of nitrogen-fixing non-legume Parasponia.</title>
        <authorList>
            <person name="Van Velzen R."/>
            <person name="Holmer R."/>
            <person name="Bu F."/>
            <person name="Rutten L."/>
            <person name="Van Zeijl A."/>
            <person name="Liu W."/>
            <person name="Santuari L."/>
            <person name="Cao Q."/>
            <person name="Sharma T."/>
            <person name="Shen D."/>
            <person name="Roswanjaya Y."/>
            <person name="Wardhani T."/>
            <person name="Kalhor M.S."/>
            <person name="Jansen J."/>
            <person name="Van den Hoogen J."/>
            <person name="Gungor B."/>
            <person name="Hartog M."/>
            <person name="Hontelez J."/>
            <person name="Verver J."/>
            <person name="Yang W.-C."/>
            <person name="Schijlen E."/>
            <person name="Repin R."/>
            <person name="Schilthuizen M."/>
            <person name="Schranz E."/>
            <person name="Heidstra R."/>
            <person name="Miyata K."/>
            <person name="Fedorova E."/>
            <person name="Kohlen W."/>
            <person name="Bisseling T."/>
            <person name="Smit S."/>
            <person name="Geurts R."/>
        </authorList>
    </citation>
    <scope>NUCLEOTIDE SEQUENCE [LARGE SCALE GENOMIC DNA]</scope>
    <source>
        <strain evidence="2">cv. RG33-2</strain>
    </source>
</reference>
<dbReference type="Proteomes" id="UP000237000">
    <property type="component" value="Unassembled WGS sequence"/>
</dbReference>
<evidence type="ECO:0000313" key="1">
    <source>
        <dbReference type="EMBL" id="PON74049.1"/>
    </source>
</evidence>
<name>A0A2P5DL70_TREOI</name>
<sequence length="110" mass="12394">MVRDELSAVIKTSPTLFGNEMTRNQVEIILDKMVESRRAPAIRSLDKMVQSAIKSTVSDNLMATVTEELNKNQAMKALLHKMVQEEIEAVLSRFINNSNDHFMEQAGLDS</sequence>
<dbReference type="InParanoid" id="A0A2P5DL70"/>
<organism evidence="1 2">
    <name type="scientific">Trema orientale</name>
    <name type="common">Charcoal tree</name>
    <name type="synonym">Celtis orientalis</name>
    <dbReference type="NCBI Taxonomy" id="63057"/>
    <lineage>
        <taxon>Eukaryota</taxon>
        <taxon>Viridiplantae</taxon>
        <taxon>Streptophyta</taxon>
        <taxon>Embryophyta</taxon>
        <taxon>Tracheophyta</taxon>
        <taxon>Spermatophyta</taxon>
        <taxon>Magnoliopsida</taxon>
        <taxon>eudicotyledons</taxon>
        <taxon>Gunneridae</taxon>
        <taxon>Pentapetalae</taxon>
        <taxon>rosids</taxon>
        <taxon>fabids</taxon>
        <taxon>Rosales</taxon>
        <taxon>Cannabaceae</taxon>
        <taxon>Trema</taxon>
    </lineage>
</organism>
<protein>
    <submittedName>
        <fullName evidence="1">Uncharacterized protein</fullName>
    </submittedName>
</protein>
<comment type="caution">
    <text evidence="1">The sequence shown here is derived from an EMBL/GenBank/DDBJ whole genome shotgun (WGS) entry which is preliminary data.</text>
</comment>